<name>A0AAX2M0A0_CAMJU</name>
<comment type="cofactor">
    <cofactor evidence="1">
        <name>FAD</name>
        <dbReference type="ChEBI" id="CHEBI:57692"/>
    </cofactor>
</comment>
<protein>
    <submittedName>
        <fullName evidence="6">Modulator of drug activity B</fullName>
    </submittedName>
</protein>
<dbReference type="EMBL" id="UFVB01000001">
    <property type="protein sequence ID" value="SUW91921.1"/>
    <property type="molecule type" value="Genomic_DNA"/>
</dbReference>
<dbReference type="RefSeq" id="WP_115651597.1">
    <property type="nucleotide sequence ID" value="NZ_UFVB01000001.1"/>
</dbReference>
<evidence type="ECO:0000256" key="4">
    <source>
        <dbReference type="ARBA" id="ARBA00037981"/>
    </source>
</evidence>
<organism evidence="6 7">
    <name type="scientific">Campylobacter jejuni</name>
    <dbReference type="NCBI Taxonomy" id="197"/>
    <lineage>
        <taxon>Bacteria</taxon>
        <taxon>Pseudomonadati</taxon>
        <taxon>Campylobacterota</taxon>
        <taxon>Epsilonproteobacteria</taxon>
        <taxon>Campylobacterales</taxon>
        <taxon>Campylobacteraceae</taxon>
        <taxon>Campylobacter</taxon>
    </lineage>
</organism>
<keyword evidence="3" id="KW-0274">FAD</keyword>
<dbReference type="PANTHER" id="PTHR46305">
    <property type="match status" value="1"/>
</dbReference>
<accession>A0AAX2M0A0</accession>
<keyword evidence="2" id="KW-0285">Flavoprotein</keyword>
<comment type="caution">
    <text evidence="6">The sequence shown here is derived from an EMBL/GenBank/DDBJ whole genome shotgun (WGS) entry which is preliminary data.</text>
</comment>
<dbReference type="SUPFAM" id="SSF52218">
    <property type="entry name" value="Flavoproteins"/>
    <property type="match status" value="1"/>
</dbReference>
<feature type="domain" description="Flavodoxin-like fold" evidence="5">
    <location>
        <begin position="2"/>
        <end position="86"/>
    </location>
</feature>
<dbReference type="AlphaFoldDB" id="A0AAX2M0A0"/>
<gene>
    <name evidence="6" type="primary">mdaB</name>
    <name evidence="6" type="ORF">NCTC13105_00545</name>
</gene>
<evidence type="ECO:0000256" key="3">
    <source>
        <dbReference type="ARBA" id="ARBA00022827"/>
    </source>
</evidence>
<comment type="similarity">
    <text evidence="4">Belongs to the oxidoreductase MdaB family.</text>
</comment>
<reference evidence="6 7" key="1">
    <citation type="submission" date="2018-06" db="EMBL/GenBank/DDBJ databases">
        <authorList>
            <consortium name="Pathogen Informatics"/>
            <person name="Doyle S."/>
        </authorList>
    </citation>
    <scope>NUCLEOTIDE SEQUENCE [LARGE SCALE GENOMIC DNA]</scope>
    <source>
        <strain evidence="6 7">NCTC13105</strain>
    </source>
</reference>
<dbReference type="Proteomes" id="UP000254131">
    <property type="component" value="Unassembled WGS sequence"/>
</dbReference>
<dbReference type="InterPro" id="IPR029039">
    <property type="entry name" value="Flavoprotein-like_sf"/>
</dbReference>
<sequence>MKNILLLNGAKEFGNSKGQLNLTLHNHALEILKTLGYEVDQTHIDQGYDPKEEMQKFIKADAVIYQMPAWWMGEPWIVKKYIDEVLGEPWIVKKYIDEVFGLGAGVLFKNDGRTHENPSKNYGKGGLDHGKKYMFSLTWNAPLEAFNDKNEFFEGKGVDMVYWHLHKAHEFIGMKALPTFMCNDVVKNPQVEKYLNEYELHLKKIF</sequence>
<proteinExistence type="inferred from homology"/>
<dbReference type="InterPro" id="IPR052397">
    <property type="entry name" value="NADPH-QR_MdaB"/>
</dbReference>
<evidence type="ECO:0000256" key="1">
    <source>
        <dbReference type="ARBA" id="ARBA00001974"/>
    </source>
</evidence>
<dbReference type="Pfam" id="PF02525">
    <property type="entry name" value="Flavodoxin_2"/>
    <property type="match status" value="2"/>
</dbReference>
<evidence type="ECO:0000259" key="5">
    <source>
        <dbReference type="Pfam" id="PF02525"/>
    </source>
</evidence>
<feature type="domain" description="Flavodoxin-like fold" evidence="5">
    <location>
        <begin position="87"/>
        <end position="200"/>
    </location>
</feature>
<dbReference type="PANTHER" id="PTHR46305:SF3">
    <property type="entry name" value="NADPH:QUINONE OXIDOREDUCTASE MDAB"/>
    <property type="match status" value="1"/>
</dbReference>
<dbReference type="Gene3D" id="3.40.50.360">
    <property type="match status" value="2"/>
</dbReference>
<evidence type="ECO:0000313" key="7">
    <source>
        <dbReference type="Proteomes" id="UP000254131"/>
    </source>
</evidence>
<evidence type="ECO:0000313" key="6">
    <source>
        <dbReference type="EMBL" id="SUW91921.1"/>
    </source>
</evidence>
<evidence type="ECO:0000256" key="2">
    <source>
        <dbReference type="ARBA" id="ARBA00022630"/>
    </source>
</evidence>
<dbReference type="InterPro" id="IPR003680">
    <property type="entry name" value="Flavodoxin_fold"/>
</dbReference>